<dbReference type="InterPro" id="IPR024936">
    <property type="entry name" value="Cyclophilin-type_PPIase"/>
</dbReference>
<dbReference type="EC" id="5.2.1.8" evidence="4"/>
<dbReference type="PRINTS" id="PR00153">
    <property type="entry name" value="CSAPPISMRASE"/>
</dbReference>
<sequence length="186" mass="20374">MSVTLHTSKGDIKVELACEEVPRLCFNFLALAASGYYDNVTFHRNMPGFIVQAGNPSLGAQKVNGKYEYVALPERGPKGGESIWGGKFEDSFHPSLRHNRRGVLSMANKGANTNGSQFFFTYAAQPSLDDAYCVFGTVKEGLGVLDALETVPTDPKKNRPLEPVVIERVTIHANPLALSQIVRFQT</sequence>
<dbReference type="GO" id="GO:0006457">
    <property type="term" value="P:protein folding"/>
    <property type="evidence" value="ECO:0007669"/>
    <property type="project" value="InterPro"/>
</dbReference>
<evidence type="ECO:0000256" key="1">
    <source>
        <dbReference type="ARBA" id="ARBA00000971"/>
    </source>
</evidence>
<dbReference type="GO" id="GO:0071013">
    <property type="term" value="C:catalytic step 2 spliceosome"/>
    <property type="evidence" value="ECO:0007669"/>
    <property type="project" value="TreeGrafter"/>
</dbReference>
<dbReference type="AlphaFoldDB" id="A0A2R5G8B7"/>
<dbReference type="EMBL" id="BEYU01000029">
    <property type="protein sequence ID" value="GBG27302.1"/>
    <property type="molecule type" value="Genomic_DNA"/>
</dbReference>
<dbReference type="PROSITE" id="PS00170">
    <property type="entry name" value="CSA_PPIASE_1"/>
    <property type="match status" value="1"/>
</dbReference>
<keyword evidence="7" id="KW-1185">Reference proteome</keyword>
<comment type="function">
    <text evidence="4">PPIases accelerate the folding of proteins. It catalyzes the cis-trans isomerization of proline imidic peptide bonds in oligopeptides.</text>
</comment>
<protein>
    <recommendedName>
        <fullName evidence="4">Peptidyl-prolyl cis-trans isomerase</fullName>
        <shortName evidence="4">PPIase</shortName>
        <ecNumber evidence="4">5.2.1.8</ecNumber>
    </recommendedName>
</protein>
<keyword evidence="2 4" id="KW-0697">Rotamase</keyword>
<comment type="similarity">
    <text evidence="4">Belongs to the cyclophilin-type PPIase family.</text>
</comment>
<dbReference type="PROSITE" id="PS50072">
    <property type="entry name" value="CSA_PPIASE_2"/>
    <property type="match status" value="1"/>
</dbReference>
<dbReference type="Pfam" id="PF00160">
    <property type="entry name" value="Pro_isomerase"/>
    <property type="match status" value="1"/>
</dbReference>
<dbReference type="OrthoDB" id="271386at2759"/>
<dbReference type="PIRSF" id="PIRSF001467">
    <property type="entry name" value="Peptidylpro_ismrse"/>
    <property type="match status" value="1"/>
</dbReference>
<organism evidence="6 7">
    <name type="scientific">Hondaea fermentalgiana</name>
    <dbReference type="NCBI Taxonomy" id="2315210"/>
    <lineage>
        <taxon>Eukaryota</taxon>
        <taxon>Sar</taxon>
        <taxon>Stramenopiles</taxon>
        <taxon>Bigyra</taxon>
        <taxon>Labyrinthulomycetes</taxon>
        <taxon>Thraustochytrida</taxon>
        <taxon>Thraustochytriidae</taxon>
        <taxon>Hondaea</taxon>
    </lineage>
</organism>
<dbReference type="FunCoup" id="A0A2R5G8B7">
    <property type="interactions" value="385"/>
</dbReference>
<dbReference type="SUPFAM" id="SSF50891">
    <property type="entry name" value="Cyclophilin-like"/>
    <property type="match status" value="1"/>
</dbReference>
<dbReference type="Proteomes" id="UP000241890">
    <property type="component" value="Unassembled WGS sequence"/>
</dbReference>
<dbReference type="PANTHER" id="PTHR45625">
    <property type="entry name" value="PEPTIDYL-PROLYL CIS-TRANS ISOMERASE-RELATED"/>
    <property type="match status" value="1"/>
</dbReference>
<keyword evidence="3 4" id="KW-0413">Isomerase</keyword>
<name>A0A2R5G8B7_9STRA</name>
<dbReference type="InParanoid" id="A0A2R5G8B7"/>
<reference evidence="6 7" key="1">
    <citation type="submission" date="2017-12" db="EMBL/GenBank/DDBJ databases">
        <title>Sequencing, de novo assembly and annotation of complete genome of a new Thraustochytrid species, strain FCC1311.</title>
        <authorList>
            <person name="Sedici K."/>
            <person name="Godart F."/>
            <person name="Aiese Cigliano R."/>
            <person name="Sanseverino W."/>
            <person name="Barakat M."/>
            <person name="Ortet P."/>
            <person name="Marechal E."/>
            <person name="Cagnac O."/>
            <person name="Amato A."/>
        </authorList>
    </citation>
    <scope>NUCLEOTIDE SEQUENCE [LARGE SCALE GENOMIC DNA]</scope>
</reference>
<comment type="catalytic activity">
    <reaction evidence="1 4">
        <text>[protein]-peptidylproline (omega=180) = [protein]-peptidylproline (omega=0)</text>
        <dbReference type="Rhea" id="RHEA:16237"/>
        <dbReference type="Rhea" id="RHEA-COMP:10747"/>
        <dbReference type="Rhea" id="RHEA-COMP:10748"/>
        <dbReference type="ChEBI" id="CHEBI:83833"/>
        <dbReference type="ChEBI" id="CHEBI:83834"/>
        <dbReference type="EC" id="5.2.1.8"/>
    </reaction>
</comment>
<comment type="caution">
    <text evidence="6">The sequence shown here is derived from an EMBL/GenBank/DDBJ whole genome shotgun (WGS) entry which is preliminary data.</text>
</comment>
<dbReference type="InterPro" id="IPR020892">
    <property type="entry name" value="Cyclophilin-type_PPIase_CS"/>
</dbReference>
<dbReference type="InterPro" id="IPR002130">
    <property type="entry name" value="Cyclophilin-type_PPIase_dom"/>
</dbReference>
<evidence type="ECO:0000259" key="5">
    <source>
        <dbReference type="PROSITE" id="PS50072"/>
    </source>
</evidence>
<evidence type="ECO:0000313" key="6">
    <source>
        <dbReference type="EMBL" id="GBG27302.1"/>
    </source>
</evidence>
<evidence type="ECO:0000256" key="4">
    <source>
        <dbReference type="RuleBase" id="RU363019"/>
    </source>
</evidence>
<dbReference type="PANTHER" id="PTHR45625:SF2">
    <property type="entry name" value="PEPTIDYL-PROLYL CIS-TRANS ISOMERASE-LIKE 3"/>
    <property type="match status" value="1"/>
</dbReference>
<evidence type="ECO:0000313" key="7">
    <source>
        <dbReference type="Proteomes" id="UP000241890"/>
    </source>
</evidence>
<evidence type="ECO:0000256" key="3">
    <source>
        <dbReference type="ARBA" id="ARBA00023235"/>
    </source>
</evidence>
<gene>
    <name evidence="6" type="ORF">FCC1311_035242</name>
</gene>
<dbReference type="GO" id="GO:0003755">
    <property type="term" value="F:peptidyl-prolyl cis-trans isomerase activity"/>
    <property type="evidence" value="ECO:0007669"/>
    <property type="project" value="UniProtKB-UniRule"/>
</dbReference>
<accession>A0A2R5G8B7</accession>
<feature type="domain" description="PPIase cyclophilin-type" evidence="5">
    <location>
        <begin position="10"/>
        <end position="171"/>
    </location>
</feature>
<proteinExistence type="inferred from homology"/>
<dbReference type="Gene3D" id="2.40.100.10">
    <property type="entry name" value="Cyclophilin-like"/>
    <property type="match status" value="1"/>
</dbReference>
<dbReference type="InterPro" id="IPR029000">
    <property type="entry name" value="Cyclophilin-like_dom_sf"/>
</dbReference>
<evidence type="ECO:0000256" key="2">
    <source>
        <dbReference type="ARBA" id="ARBA00023110"/>
    </source>
</evidence>
<dbReference type="InterPro" id="IPR044666">
    <property type="entry name" value="Cyclophilin_A-like"/>
</dbReference>